<evidence type="ECO:0000256" key="1">
    <source>
        <dbReference type="SAM" id="MobiDB-lite"/>
    </source>
</evidence>
<sequence>MDSRHNLNPVDEVPRTTDTSANVDGIIPQPSKGDEQNVSPASNTPLRRRRSSTPTAPRFPQPANPQGIRPPILFHSTQSNCYGRNAVTDVPELPPPPPTKIPTSLGPSDLPPPSYETDINRPSVFNALLQYPELILEVSKAFDLDDLISLYAISKDFHSMVNVRFTAMMIGQATARADESRRIFIWRCYRSVCMRDPALRVNESRPNELRFIPSFRWLRMILFREAVVDDILHSLELEGHRFPKRVSETIKKIWFTLDISDNARRIGIMHNERIWQDEDLYLATMFFLKLDMRLTHPRVGNGETGLRKMLLAQRSLSTLAKVLRREEMRTQLDMLKMVIRYNYRPPRQSCKTILGVPAAEVGRLSWEGWGEAGRRNRFVGICELVMKEGIRRQLRLQECYIDMMRYGYIDSKTYQDIKRKPMMEGEAGTKDGKSESKGDENEDGRLGVGNNPTEEAQEDRTIGSGPSEQRSARSNG</sequence>
<dbReference type="Proteomes" id="UP001590950">
    <property type="component" value="Unassembled WGS sequence"/>
</dbReference>
<name>A0ABR4A512_9LECA</name>
<keyword evidence="3" id="KW-1185">Reference proteome</keyword>
<protein>
    <recommendedName>
        <fullName evidence="4">F-box domain-containing protein</fullName>
    </recommendedName>
</protein>
<feature type="compositionally biased region" description="Basic and acidic residues" evidence="1">
    <location>
        <begin position="420"/>
        <end position="445"/>
    </location>
</feature>
<gene>
    <name evidence="2" type="ORF">N7G274_006732</name>
</gene>
<proteinExistence type="predicted"/>
<organism evidence="2 3">
    <name type="scientific">Stereocaulon virgatum</name>
    <dbReference type="NCBI Taxonomy" id="373712"/>
    <lineage>
        <taxon>Eukaryota</taxon>
        <taxon>Fungi</taxon>
        <taxon>Dikarya</taxon>
        <taxon>Ascomycota</taxon>
        <taxon>Pezizomycotina</taxon>
        <taxon>Lecanoromycetes</taxon>
        <taxon>OSLEUM clade</taxon>
        <taxon>Lecanoromycetidae</taxon>
        <taxon>Lecanorales</taxon>
        <taxon>Lecanorineae</taxon>
        <taxon>Stereocaulaceae</taxon>
        <taxon>Stereocaulon</taxon>
    </lineage>
</organism>
<comment type="caution">
    <text evidence="2">The sequence shown here is derived from an EMBL/GenBank/DDBJ whole genome shotgun (WGS) entry which is preliminary data.</text>
</comment>
<feature type="region of interest" description="Disordered" evidence="1">
    <location>
        <begin position="420"/>
        <end position="476"/>
    </location>
</feature>
<reference evidence="2 3" key="1">
    <citation type="submission" date="2024-09" db="EMBL/GenBank/DDBJ databases">
        <title>Rethinking Asexuality: The Enigmatic Case of Functional Sexual Genes in Lepraria (Stereocaulaceae).</title>
        <authorList>
            <person name="Doellman M."/>
            <person name="Sun Y."/>
            <person name="Barcenas-Pena A."/>
            <person name="Lumbsch H.T."/>
            <person name="Grewe F."/>
        </authorList>
    </citation>
    <scope>NUCLEOTIDE SEQUENCE [LARGE SCALE GENOMIC DNA]</scope>
    <source>
        <strain evidence="2 3">Mercado 3170</strain>
    </source>
</reference>
<evidence type="ECO:0000313" key="2">
    <source>
        <dbReference type="EMBL" id="KAL2040753.1"/>
    </source>
</evidence>
<feature type="region of interest" description="Disordered" evidence="1">
    <location>
        <begin position="1"/>
        <end position="107"/>
    </location>
</feature>
<accession>A0ABR4A512</accession>
<evidence type="ECO:0008006" key="4">
    <source>
        <dbReference type="Google" id="ProtNLM"/>
    </source>
</evidence>
<feature type="compositionally biased region" description="Polar residues" evidence="1">
    <location>
        <begin position="464"/>
        <end position="476"/>
    </location>
</feature>
<evidence type="ECO:0000313" key="3">
    <source>
        <dbReference type="Proteomes" id="UP001590950"/>
    </source>
</evidence>
<dbReference type="EMBL" id="JBEFKJ010000020">
    <property type="protein sequence ID" value="KAL2040753.1"/>
    <property type="molecule type" value="Genomic_DNA"/>
</dbReference>